<evidence type="ECO:0000313" key="8">
    <source>
        <dbReference type="EMBL" id="SHF45528.1"/>
    </source>
</evidence>
<keyword evidence="9" id="KW-1185">Reference proteome</keyword>
<dbReference type="PANTHER" id="PTHR30329">
    <property type="entry name" value="STATOR ELEMENT OF FLAGELLAR MOTOR COMPLEX"/>
    <property type="match status" value="1"/>
</dbReference>
<dbReference type="EMBL" id="FQUE01000006">
    <property type="protein sequence ID" value="SHF45528.1"/>
    <property type="molecule type" value="Genomic_DNA"/>
</dbReference>
<dbReference type="AlphaFoldDB" id="A0A1M5BSN3"/>
<name>A0A1M5BSN3_LOKAT</name>
<dbReference type="PANTHER" id="PTHR30329:SF21">
    <property type="entry name" value="LIPOPROTEIN YIAD-RELATED"/>
    <property type="match status" value="1"/>
</dbReference>
<dbReference type="RefSeq" id="WP_072857799.1">
    <property type="nucleotide sequence ID" value="NZ_FQUE01000006.1"/>
</dbReference>
<dbReference type="STRING" id="366533.SAMN05444339_106157"/>
<dbReference type="GO" id="GO:0009279">
    <property type="term" value="C:cell outer membrane"/>
    <property type="evidence" value="ECO:0007669"/>
    <property type="project" value="UniProtKB-SubCell"/>
</dbReference>
<keyword evidence="2 4" id="KW-0472">Membrane</keyword>
<evidence type="ECO:0000256" key="5">
    <source>
        <dbReference type="SAM" id="MobiDB-lite"/>
    </source>
</evidence>
<organism evidence="8 9">
    <name type="scientific">Loktanella atrilutea</name>
    <dbReference type="NCBI Taxonomy" id="366533"/>
    <lineage>
        <taxon>Bacteria</taxon>
        <taxon>Pseudomonadati</taxon>
        <taxon>Pseudomonadota</taxon>
        <taxon>Alphaproteobacteria</taxon>
        <taxon>Rhodobacterales</taxon>
        <taxon>Roseobacteraceae</taxon>
        <taxon>Loktanella</taxon>
    </lineage>
</organism>
<gene>
    <name evidence="8" type="ORF">SAMN05444339_106157</name>
</gene>
<keyword evidence="3" id="KW-0998">Cell outer membrane</keyword>
<dbReference type="Gene3D" id="3.40.1520.20">
    <property type="match status" value="3"/>
</dbReference>
<evidence type="ECO:0000256" key="3">
    <source>
        <dbReference type="ARBA" id="ARBA00023237"/>
    </source>
</evidence>
<evidence type="ECO:0000256" key="6">
    <source>
        <dbReference type="SAM" id="SignalP"/>
    </source>
</evidence>
<evidence type="ECO:0000256" key="1">
    <source>
        <dbReference type="ARBA" id="ARBA00004442"/>
    </source>
</evidence>
<dbReference type="Pfam" id="PF00691">
    <property type="entry name" value="OmpA"/>
    <property type="match status" value="1"/>
</dbReference>
<feature type="signal peptide" evidence="6">
    <location>
        <begin position="1"/>
        <end position="23"/>
    </location>
</feature>
<dbReference type="InterPro" id="IPR050330">
    <property type="entry name" value="Bact_OuterMem_StrucFunc"/>
</dbReference>
<dbReference type="OrthoDB" id="5525824at2"/>
<dbReference type="InterPro" id="IPR006664">
    <property type="entry name" value="OMP_bac"/>
</dbReference>
<accession>A0A1M5BSN3</accession>
<evidence type="ECO:0000259" key="7">
    <source>
        <dbReference type="PROSITE" id="PS51123"/>
    </source>
</evidence>
<comment type="subcellular location">
    <subcellularLocation>
        <location evidence="1">Cell outer membrane</location>
    </subcellularLocation>
</comment>
<dbReference type="PROSITE" id="PS51123">
    <property type="entry name" value="OMPA_2"/>
    <property type="match status" value="1"/>
</dbReference>
<dbReference type="PRINTS" id="PR01021">
    <property type="entry name" value="OMPADOMAIN"/>
</dbReference>
<dbReference type="InterPro" id="IPR036737">
    <property type="entry name" value="OmpA-like_sf"/>
</dbReference>
<proteinExistence type="predicted"/>
<feature type="region of interest" description="Disordered" evidence="5">
    <location>
        <begin position="610"/>
        <end position="630"/>
    </location>
</feature>
<keyword evidence="6" id="KW-0732">Signal</keyword>
<evidence type="ECO:0000256" key="4">
    <source>
        <dbReference type="PROSITE-ProRule" id="PRU00473"/>
    </source>
</evidence>
<evidence type="ECO:0000256" key="2">
    <source>
        <dbReference type="ARBA" id="ARBA00023136"/>
    </source>
</evidence>
<dbReference type="SUPFAM" id="SSF103088">
    <property type="entry name" value="OmpA-like"/>
    <property type="match status" value="1"/>
</dbReference>
<feature type="chain" id="PRO_5012092872" evidence="6">
    <location>
        <begin position="24"/>
        <end position="630"/>
    </location>
</feature>
<dbReference type="Gene3D" id="3.30.1330.60">
    <property type="entry name" value="OmpA-like domain"/>
    <property type="match status" value="1"/>
</dbReference>
<feature type="domain" description="OmpA-like" evidence="7">
    <location>
        <begin position="486"/>
        <end position="603"/>
    </location>
</feature>
<dbReference type="CDD" id="cd07185">
    <property type="entry name" value="OmpA_C-like"/>
    <property type="match status" value="1"/>
</dbReference>
<protein>
    <submittedName>
        <fullName evidence="8">OmpA-OmpF porin, OOP family</fullName>
    </submittedName>
</protein>
<dbReference type="InterPro" id="IPR006665">
    <property type="entry name" value="OmpA-like"/>
</dbReference>
<dbReference type="Proteomes" id="UP000183987">
    <property type="component" value="Unassembled WGS sequence"/>
</dbReference>
<dbReference type="PROSITE" id="PS51257">
    <property type="entry name" value="PROKAR_LIPOPROTEIN"/>
    <property type="match status" value="1"/>
</dbReference>
<sequence length="630" mass="66048">MRLSHLFARIGVFLIAAVACTLAAQATVAVVEDVSVVSVQEDLVDGDMPWASVLADGLQVILEGQAPTEASRFRAISAAGRVVDASRVIDNMTVADSADIAAPEFAVEILRGDTGISIIGLIPTETDRDALDARITEIAKGAAVTDLLETADYPVPPRWRDAMSYALRALAQLPRSKISVGADRVTISAIADSAAQKANFETALARNVPDGVKRTVRITAPRPVISPYTTRFTIDADGARFAACAVDSLETEQKIMAAATDAGFTGRSTCVQALGVPSRTWGTAVALAIKAVADIGGGTVTLADTDVTLVGTEDTDQDTFDRVAGVLENALPDVYALTVDLPRKPEATAGGPPTFTATRSPEGNVQLRGRVTDDLANTTAQNYAAAKFGAANVTMGTRVVADLPQDWNVRVLAGIEALAQLANGVVNVTPDRIAVTGNTGDTKAPAIVTNLLIDKLGPEAEADLDITYVKELDPIAGLPTPEECIANIGTVTDGRKILFDPGSATLTSDSQPVLDDIAEILQRCPDIQMRIAGYTDSQGGEDMNQALSKTRADAVLNALRIRRVAVGTFDSVGYGEADPIADNGTPEGREANRRIAFSLIQTVEEPTALEEVEAATETEAAPDAATETTE</sequence>
<evidence type="ECO:0000313" key="9">
    <source>
        <dbReference type="Proteomes" id="UP000183987"/>
    </source>
</evidence>
<feature type="compositionally biased region" description="Low complexity" evidence="5">
    <location>
        <begin position="617"/>
        <end position="630"/>
    </location>
</feature>
<reference evidence="9" key="1">
    <citation type="submission" date="2016-11" db="EMBL/GenBank/DDBJ databases">
        <authorList>
            <person name="Varghese N."/>
            <person name="Submissions S."/>
        </authorList>
    </citation>
    <scope>NUCLEOTIDE SEQUENCE [LARGE SCALE GENOMIC DNA]</scope>
    <source>
        <strain evidence="9">DSM 29326</strain>
    </source>
</reference>